<feature type="compositionally biased region" description="Basic and acidic residues" evidence="11">
    <location>
        <begin position="468"/>
        <end position="477"/>
    </location>
</feature>
<dbReference type="InterPro" id="IPR012948">
    <property type="entry name" value="AARP2CN"/>
</dbReference>
<dbReference type="Gene3D" id="3.40.50.300">
    <property type="entry name" value="P-loop containing nucleotide triphosphate hydrolases"/>
    <property type="match status" value="1"/>
</dbReference>
<keyword evidence="6" id="KW-0067">ATP-binding</keyword>
<comment type="subcellular location">
    <subcellularLocation>
        <location evidence="1">Nucleus</location>
        <location evidence="1">Nucleolus</location>
    </subcellularLocation>
</comment>
<keyword evidence="4" id="KW-0547">Nucleotide-binding</keyword>
<sequence length="777" mass="87618">MLELLSLLLQMLEDVSHIGRLERVKLTGPLYASIIEQIPEPRKMSERMEVKEHRKHQRKQSGPQADRKKNRKQGAEPEKDERKRNPKAFAVQSAVRMARTFHRAQDLKAKKHHIPLVDRSPLEPPPVVVVVVGPPRVGKSTLIRCLIKNFTRQKLGDICGPITIVSGKKRRLTFVECGNDINTMIDLAKVADLVLMLIDASFGFEMETFEFLNICQVHGFPRIMGVLTHLDSFKNNKALRKTKKRLKHRFWTEVYQLFYLSGMVHGEYQTQEVRNLGRFISVMKFRPLVWQTSHPYVLADRMEDLTDPEALRVDPKCDRTVCLYGYLRGTHLKNKSQVHIPGVGDFAVSDISFLLDPCPLPATLKKRALNEKERLLYAPMAGVGGVVYDKDAVYIDLGGSHAQHQQDEVRPTTELVQSLIGTHSTLDAKMAASKVSLFTGAAALTPGEVEETGGHPAPQESRVWDPIGQRERRKAVFTEEEEDEEEESDGSEGEEEGEEEEEGESVGEEEGDSDEEGESVGEEEEEEEDEGESRGKGETTQVEERGVEDEEKEEAPPVKRQRVGKAAPGVEKGPEAEPGVEMPAFADSEDDLEISEGEGGEEEEEEEEEEERRRGPEEEEEEEEDEQEDDEVEVSAGALQWKEGLAQKAADAFLRQQSATPNLRKLVYGTVVQNEEDEEAKEELGGLFRVSRPEKSKRERADALDCSRFTPNTNHDWDQEEMLNSIRDCFVTGTWEGDTDAATLLKEDEELYGDFEDLETGEVHQGKAGKLEALARY</sequence>
<gene>
    <name evidence="13" type="ORF">AAFF_G00271470</name>
</gene>
<evidence type="ECO:0000256" key="4">
    <source>
        <dbReference type="ARBA" id="ARBA00022741"/>
    </source>
</evidence>
<dbReference type="InterPro" id="IPR039761">
    <property type="entry name" value="Bms1/Tsr1"/>
</dbReference>
<proteinExistence type="inferred from homology"/>
<comment type="caution">
    <text evidence="13">The sequence shown here is derived from an EMBL/GenBank/DDBJ whole genome shotgun (WGS) entry which is preliminary data.</text>
</comment>
<comment type="catalytic activity">
    <reaction evidence="9">
        <text>GTP + H2O = GDP + phosphate + H(+)</text>
        <dbReference type="Rhea" id="RHEA:19669"/>
        <dbReference type="ChEBI" id="CHEBI:15377"/>
        <dbReference type="ChEBI" id="CHEBI:15378"/>
        <dbReference type="ChEBI" id="CHEBI:37565"/>
        <dbReference type="ChEBI" id="CHEBI:43474"/>
        <dbReference type="ChEBI" id="CHEBI:58189"/>
    </reaction>
    <physiologicalReaction direction="left-to-right" evidence="9">
        <dbReference type="Rhea" id="RHEA:19670"/>
    </physiologicalReaction>
</comment>
<dbReference type="FunFam" id="3.40.50.300:FF:000105">
    <property type="entry name" value="BMS1 ribosome biogenesis factor"/>
    <property type="match status" value="1"/>
</dbReference>
<dbReference type="Proteomes" id="UP001221898">
    <property type="component" value="Unassembled WGS sequence"/>
</dbReference>
<feature type="compositionally biased region" description="Acidic residues" evidence="11">
    <location>
        <begin position="617"/>
        <end position="633"/>
    </location>
</feature>
<evidence type="ECO:0000256" key="7">
    <source>
        <dbReference type="ARBA" id="ARBA00023134"/>
    </source>
</evidence>
<evidence type="ECO:0000256" key="6">
    <source>
        <dbReference type="ARBA" id="ARBA00022840"/>
    </source>
</evidence>
<dbReference type="Pfam" id="PF08142">
    <property type="entry name" value="AARP2CN"/>
    <property type="match status" value="1"/>
</dbReference>
<comment type="similarity">
    <text evidence="10">Belongs to the TRAFAC class translation factor GTPase superfamily. Bms1-like GTPase family. BMS1 subfamily.</text>
</comment>
<dbReference type="GO" id="GO:0032040">
    <property type="term" value="C:small-subunit processome"/>
    <property type="evidence" value="ECO:0007669"/>
    <property type="project" value="UniProtKB-ARBA"/>
</dbReference>
<dbReference type="CDD" id="cd01882">
    <property type="entry name" value="BMS1"/>
    <property type="match status" value="1"/>
</dbReference>
<evidence type="ECO:0000256" key="10">
    <source>
        <dbReference type="ARBA" id="ARBA00061391"/>
    </source>
</evidence>
<dbReference type="InterPro" id="IPR030387">
    <property type="entry name" value="G_Bms1/Tsr1_dom"/>
</dbReference>
<dbReference type="InterPro" id="IPR027417">
    <property type="entry name" value="P-loop_NTPase"/>
</dbReference>
<evidence type="ECO:0000313" key="13">
    <source>
        <dbReference type="EMBL" id="KAJ8373092.1"/>
    </source>
</evidence>
<organism evidence="13 14">
    <name type="scientific">Aldrovandia affinis</name>
    <dbReference type="NCBI Taxonomy" id="143900"/>
    <lineage>
        <taxon>Eukaryota</taxon>
        <taxon>Metazoa</taxon>
        <taxon>Chordata</taxon>
        <taxon>Craniata</taxon>
        <taxon>Vertebrata</taxon>
        <taxon>Euteleostomi</taxon>
        <taxon>Actinopterygii</taxon>
        <taxon>Neopterygii</taxon>
        <taxon>Teleostei</taxon>
        <taxon>Notacanthiformes</taxon>
        <taxon>Halosauridae</taxon>
        <taxon>Aldrovandia</taxon>
    </lineage>
</organism>
<dbReference type="GO" id="GO:0005525">
    <property type="term" value="F:GTP binding"/>
    <property type="evidence" value="ECO:0007669"/>
    <property type="project" value="UniProtKB-KW"/>
</dbReference>
<accession>A0AAD7RBH1</accession>
<keyword evidence="7" id="KW-0342">GTP-binding</keyword>
<dbReference type="EMBL" id="JAINUG010000374">
    <property type="protein sequence ID" value="KAJ8373092.1"/>
    <property type="molecule type" value="Genomic_DNA"/>
</dbReference>
<reference evidence="13" key="1">
    <citation type="journal article" date="2023" name="Science">
        <title>Genome structures resolve the early diversification of teleost fishes.</title>
        <authorList>
            <person name="Parey E."/>
            <person name="Louis A."/>
            <person name="Montfort J."/>
            <person name="Bouchez O."/>
            <person name="Roques C."/>
            <person name="Iampietro C."/>
            <person name="Lluch J."/>
            <person name="Castinel A."/>
            <person name="Donnadieu C."/>
            <person name="Desvignes T."/>
            <person name="Floi Bucao C."/>
            <person name="Jouanno E."/>
            <person name="Wen M."/>
            <person name="Mejri S."/>
            <person name="Dirks R."/>
            <person name="Jansen H."/>
            <person name="Henkel C."/>
            <person name="Chen W.J."/>
            <person name="Zahm M."/>
            <person name="Cabau C."/>
            <person name="Klopp C."/>
            <person name="Thompson A.W."/>
            <person name="Robinson-Rechavi M."/>
            <person name="Braasch I."/>
            <person name="Lecointre G."/>
            <person name="Bobe J."/>
            <person name="Postlethwait J.H."/>
            <person name="Berthelot C."/>
            <person name="Roest Crollius H."/>
            <person name="Guiguen Y."/>
        </authorList>
    </citation>
    <scope>NUCLEOTIDE SEQUENCE</scope>
    <source>
        <strain evidence="13">NC1722</strain>
    </source>
</reference>
<evidence type="ECO:0000259" key="12">
    <source>
        <dbReference type="PROSITE" id="PS51714"/>
    </source>
</evidence>
<evidence type="ECO:0000256" key="9">
    <source>
        <dbReference type="ARBA" id="ARBA00049117"/>
    </source>
</evidence>
<protein>
    <recommendedName>
        <fullName evidence="12">Bms1-type G domain-containing protein</fullName>
    </recommendedName>
</protein>
<dbReference type="PANTHER" id="PTHR12858:SF2">
    <property type="entry name" value="RIBOSOME BIOGENESIS PROTEIN BMS1 HOMOLOG"/>
    <property type="match status" value="1"/>
</dbReference>
<evidence type="ECO:0000256" key="8">
    <source>
        <dbReference type="ARBA" id="ARBA00023242"/>
    </source>
</evidence>
<feature type="compositionally biased region" description="Basic and acidic residues" evidence="11">
    <location>
        <begin position="532"/>
        <end position="545"/>
    </location>
</feature>
<keyword evidence="2" id="KW-0690">Ribosome biogenesis</keyword>
<dbReference type="GO" id="GO:0005654">
    <property type="term" value="C:nucleoplasm"/>
    <property type="evidence" value="ECO:0007669"/>
    <property type="project" value="UniProtKB-ARBA"/>
</dbReference>
<feature type="compositionally biased region" description="Basic and acidic residues" evidence="11">
    <location>
        <begin position="73"/>
        <end position="83"/>
    </location>
</feature>
<keyword evidence="8" id="KW-0539">Nucleus</keyword>
<feature type="compositionally biased region" description="Acidic residues" evidence="11">
    <location>
        <begin position="587"/>
        <end position="610"/>
    </location>
</feature>
<keyword evidence="3" id="KW-0597">Phosphoprotein</keyword>
<dbReference type="GO" id="GO:0000462">
    <property type="term" value="P:maturation of SSU-rRNA from tricistronic rRNA transcript (SSU-rRNA, 5.8S rRNA, LSU-rRNA)"/>
    <property type="evidence" value="ECO:0007669"/>
    <property type="project" value="TreeGrafter"/>
</dbReference>
<keyword evidence="14" id="KW-1185">Reference proteome</keyword>
<evidence type="ECO:0000256" key="1">
    <source>
        <dbReference type="ARBA" id="ARBA00004604"/>
    </source>
</evidence>
<evidence type="ECO:0000256" key="11">
    <source>
        <dbReference type="SAM" id="MobiDB-lite"/>
    </source>
</evidence>
<feature type="domain" description="Bms1-type G" evidence="12">
    <location>
        <begin position="124"/>
        <end position="286"/>
    </location>
</feature>
<name>A0AAD7RBH1_9TELE</name>
<dbReference type="SMART" id="SM00785">
    <property type="entry name" value="AARP2CN"/>
    <property type="match status" value="1"/>
</dbReference>
<evidence type="ECO:0000256" key="3">
    <source>
        <dbReference type="ARBA" id="ARBA00022553"/>
    </source>
</evidence>
<feature type="compositionally biased region" description="Acidic residues" evidence="11">
    <location>
        <begin position="478"/>
        <end position="531"/>
    </location>
</feature>
<evidence type="ECO:0000313" key="14">
    <source>
        <dbReference type="Proteomes" id="UP001221898"/>
    </source>
</evidence>
<dbReference type="GO" id="GO:0030686">
    <property type="term" value="C:90S preribosome"/>
    <property type="evidence" value="ECO:0007669"/>
    <property type="project" value="TreeGrafter"/>
</dbReference>
<dbReference type="InterPro" id="IPR037875">
    <property type="entry name" value="Bms1_N"/>
</dbReference>
<feature type="region of interest" description="Disordered" evidence="11">
    <location>
        <begin position="447"/>
        <end position="640"/>
    </location>
</feature>
<dbReference type="AlphaFoldDB" id="A0AAD7RBH1"/>
<dbReference type="GO" id="GO:0003924">
    <property type="term" value="F:GTPase activity"/>
    <property type="evidence" value="ECO:0007669"/>
    <property type="project" value="TreeGrafter"/>
</dbReference>
<dbReference type="SUPFAM" id="SSF52540">
    <property type="entry name" value="P-loop containing nucleoside triphosphate hydrolases"/>
    <property type="match status" value="1"/>
</dbReference>
<dbReference type="PANTHER" id="PTHR12858">
    <property type="entry name" value="RIBOSOME BIOGENESIS PROTEIN"/>
    <property type="match status" value="1"/>
</dbReference>
<dbReference type="GO" id="GO:0005524">
    <property type="term" value="F:ATP binding"/>
    <property type="evidence" value="ECO:0007669"/>
    <property type="project" value="UniProtKB-KW"/>
</dbReference>
<evidence type="ECO:0000256" key="2">
    <source>
        <dbReference type="ARBA" id="ARBA00022517"/>
    </source>
</evidence>
<dbReference type="GO" id="GO:0000479">
    <property type="term" value="P:endonucleolytic cleavage of tricistronic rRNA transcript (SSU-rRNA, 5.8S rRNA, LSU-rRNA)"/>
    <property type="evidence" value="ECO:0007669"/>
    <property type="project" value="TreeGrafter"/>
</dbReference>
<evidence type="ECO:0000256" key="5">
    <source>
        <dbReference type="ARBA" id="ARBA00022801"/>
    </source>
</evidence>
<dbReference type="GO" id="GO:0034511">
    <property type="term" value="F:U3 snoRNA binding"/>
    <property type="evidence" value="ECO:0007669"/>
    <property type="project" value="TreeGrafter"/>
</dbReference>
<feature type="compositionally biased region" description="Basic and acidic residues" evidence="11">
    <location>
        <begin position="42"/>
        <end position="52"/>
    </location>
</feature>
<keyword evidence="5" id="KW-0378">Hydrolase</keyword>
<dbReference type="PROSITE" id="PS51714">
    <property type="entry name" value="G_BMS1"/>
    <property type="match status" value="1"/>
</dbReference>
<feature type="region of interest" description="Disordered" evidence="11">
    <location>
        <begin position="42"/>
        <end position="88"/>
    </location>
</feature>